<organism evidence="1 2">
    <name type="scientific">Pleurodeles waltl</name>
    <name type="common">Iberian ribbed newt</name>
    <dbReference type="NCBI Taxonomy" id="8319"/>
    <lineage>
        <taxon>Eukaryota</taxon>
        <taxon>Metazoa</taxon>
        <taxon>Chordata</taxon>
        <taxon>Craniata</taxon>
        <taxon>Vertebrata</taxon>
        <taxon>Euteleostomi</taxon>
        <taxon>Amphibia</taxon>
        <taxon>Batrachia</taxon>
        <taxon>Caudata</taxon>
        <taxon>Salamandroidea</taxon>
        <taxon>Salamandridae</taxon>
        <taxon>Pleurodelinae</taxon>
        <taxon>Pleurodeles</taxon>
    </lineage>
</organism>
<keyword evidence="2" id="KW-1185">Reference proteome</keyword>
<dbReference type="AlphaFoldDB" id="A0AAV7QIM1"/>
<dbReference type="EMBL" id="JANPWB010000010">
    <property type="protein sequence ID" value="KAJ1139569.1"/>
    <property type="molecule type" value="Genomic_DNA"/>
</dbReference>
<name>A0AAV7QIM1_PLEWA</name>
<protein>
    <submittedName>
        <fullName evidence="1">Uncharacterized protein</fullName>
    </submittedName>
</protein>
<accession>A0AAV7QIM1</accession>
<sequence>MYTLLLPSTCECLEKGNLRITALCLSYANPIYRVTTRRVGTFYLAEGPKHCFVIQDLHRSRNELSAVIQSWISTSPFPRTTLNPRCPKDTVRSVG</sequence>
<proteinExistence type="predicted"/>
<dbReference type="Proteomes" id="UP001066276">
    <property type="component" value="Chromosome 6"/>
</dbReference>
<gene>
    <name evidence="1" type="ORF">NDU88_005938</name>
</gene>
<evidence type="ECO:0000313" key="2">
    <source>
        <dbReference type="Proteomes" id="UP001066276"/>
    </source>
</evidence>
<comment type="caution">
    <text evidence="1">The sequence shown here is derived from an EMBL/GenBank/DDBJ whole genome shotgun (WGS) entry which is preliminary data.</text>
</comment>
<evidence type="ECO:0000313" key="1">
    <source>
        <dbReference type="EMBL" id="KAJ1139569.1"/>
    </source>
</evidence>
<reference evidence="1" key="1">
    <citation type="journal article" date="2022" name="bioRxiv">
        <title>Sequencing and chromosome-scale assembly of the giantPleurodeles waltlgenome.</title>
        <authorList>
            <person name="Brown T."/>
            <person name="Elewa A."/>
            <person name="Iarovenko S."/>
            <person name="Subramanian E."/>
            <person name="Araus A.J."/>
            <person name="Petzold A."/>
            <person name="Susuki M."/>
            <person name="Suzuki K.-i.T."/>
            <person name="Hayashi T."/>
            <person name="Toyoda A."/>
            <person name="Oliveira C."/>
            <person name="Osipova E."/>
            <person name="Leigh N.D."/>
            <person name="Simon A."/>
            <person name="Yun M.H."/>
        </authorList>
    </citation>
    <scope>NUCLEOTIDE SEQUENCE</scope>
    <source>
        <strain evidence="1">20211129_DDA</strain>
        <tissue evidence="1">Liver</tissue>
    </source>
</reference>